<evidence type="ECO:0000256" key="4">
    <source>
        <dbReference type="ARBA" id="ARBA00022692"/>
    </source>
</evidence>
<dbReference type="PANTHER" id="PTHR42718:SF46">
    <property type="entry name" value="BLR6921 PROTEIN"/>
    <property type="match status" value="1"/>
</dbReference>
<dbReference type="EMBL" id="FYEH01000011">
    <property type="protein sequence ID" value="SNB73916.1"/>
    <property type="molecule type" value="Genomic_DNA"/>
</dbReference>
<feature type="transmembrane region" description="Helical" evidence="7">
    <location>
        <begin position="303"/>
        <end position="324"/>
    </location>
</feature>
<gene>
    <name evidence="9" type="ORF">SAMN07250955_11127</name>
</gene>
<evidence type="ECO:0000256" key="5">
    <source>
        <dbReference type="ARBA" id="ARBA00022989"/>
    </source>
</evidence>
<keyword evidence="5 7" id="KW-1133">Transmembrane helix</keyword>
<dbReference type="InterPro" id="IPR036259">
    <property type="entry name" value="MFS_trans_sf"/>
</dbReference>
<dbReference type="GO" id="GO:0022857">
    <property type="term" value="F:transmembrane transporter activity"/>
    <property type="evidence" value="ECO:0007669"/>
    <property type="project" value="InterPro"/>
</dbReference>
<dbReference type="PROSITE" id="PS50850">
    <property type="entry name" value="MFS"/>
    <property type="match status" value="1"/>
</dbReference>
<name>A0A212RN86_9PROT</name>
<dbReference type="OrthoDB" id="9812221at2"/>
<reference evidence="9 10" key="1">
    <citation type="submission" date="2017-06" db="EMBL/GenBank/DDBJ databases">
        <authorList>
            <person name="Kim H.J."/>
            <person name="Triplett B.A."/>
        </authorList>
    </citation>
    <scope>NUCLEOTIDE SEQUENCE [LARGE SCALE GENOMIC DNA]</scope>
    <source>
        <strain evidence="9 10">B29T1</strain>
    </source>
</reference>
<evidence type="ECO:0000259" key="8">
    <source>
        <dbReference type="PROSITE" id="PS50850"/>
    </source>
</evidence>
<evidence type="ECO:0000256" key="1">
    <source>
        <dbReference type="ARBA" id="ARBA00004651"/>
    </source>
</evidence>
<proteinExistence type="predicted"/>
<keyword evidence="4 7" id="KW-0812">Transmembrane</keyword>
<feature type="transmembrane region" description="Helical" evidence="7">
    <location>
        <begin position="169"/>
        <end position="189"/>
    </location>
</feature>
<dbReference type="PRINTS" id="PR01036">
    <property type="entry name" value="TCRTETB"/>
</dbReference>
<sequence>MATEDGLPLPQRYWGILAIALPLMLSVLDSSIVNVALPSIGHDLGADPATSVWIVKIYLLVVMVLLLPLATLGEIVGYRLISRTGVVIFTAASLACALTRSVETLTLARGVQAVGAAGILSVNVALTRFVYPRALLGRGIGMIALVVATSSAIGPTLASSLLAIGPWPWLFLVNVPLGLFSLLASRTLPITPRHKDRRLDPLSAGLYVLTLSLFIGSIDAIAHSQGFGLTTLVVLLLLVAGFLLFRRQRQLEPPLVPIDLFKIPVFRMSVLTSICSFGALTMAFVALPFFIQGPLGQSEVMTGLLMTPWPTMTGLAAILAGRLADRYPAGLLGGCGLVMLAIGLGLLAVLPPHAAPFDIVWRMGLCGAGFGLFQSPNNRAMIAAAPIERSGAASGMLGTARMLGQTTGAACTALILAHGGEGGFVLTLVVAAIVAAGAAGVSCLRLLPGKTSVREGS</sequence>
<feature type="domain" description="Major facilitator superfamily (MFS) profile" evidence="8">
    <location>
        <begin position="15"/>
        <end position="452"/>
    </location>
</feature>
<dbReference type="RefSeq" id="WP_088562237.1">
    <property type="nucleotide sequence ID" value="NZ_FYEH01000011.1"/>
</dbReference>
<dbReference type="GO" id="GO:0005886">
    <property type="term" value="C:plasma membrane"/>
    <property type="evidence" value="ECO:0007669"/>
    <property type="project" value="UniProtKB-SubCell"/>
</dbReference>
<feature type="transmembrane region" description="Helical" evidence="7">
    <location>
        <begin position="113"/>
        <end position="131"/>
    </location>
</feature>
<feature type="transmembrane region" description="Helical" evidence="7">
    <location>
        <begin position="12"/>
        <end position="33"/>
    </location>
</feature>
<protein>
    <submittedName>
        <fullName evidence="9">MFS transporter, DHA2 family, multidrug resistance protein</fullName>
    </submittedName>
</protein>
<keyword evidence="2" id="KW-0813">Transport</keyword>
<feature type="transmembrane region" description="Helical" evidence="7">
    <location>
        <begin position="53"/>
        <end position="73"/>
    </location>
</feature>
<dbReference type="SUPFAM" id="SSF103473">
    <property type="entry name" value="MFS general substrate transporter"/>
    <property type="match status" value="1"/>
</dbReference>
<evidence type="ECO:0000256" key="3">
    <source>
        <dbReference type="ARBA" id="ARBA00022475"/>
    </source>
</evidence>
<evidence type="ECO:0000256" key="2">
    <source>
        <dbReference type="ARBA" id="ARBA00022448"/>
    </source>
</evidence>
<feature type="transmembrane region" description="Helical" evidence="7">
    <location>
        <begin position="143"/>
        <end position="163"/>
    </location>
</feature>
<dbReference type="InterPro" id="IPR011701">
    <property type="entry name" value="MFS"/>
</dbReference>
<feature type="transmembrane region" description="Helical" evidence="7">
    <location>
        <begin position="265"/>
        <end position="291"/>
    </location>
</feature>
<dbReference type="InterPro" id="IPR020846">
    <property type="entry name" value="MFS_dom"/>
</dbReference>
<accession>A0A212RN86</accession>
<dbReference type="Gene3D" id="1.20.1250.20">
    <property type="entry name" value="MFS general substrate transporter like domains"/>
    <property type="match status" value="1"/>
</dbReference>
<dbReference type="Proteomes" id="UP000197065">
    <property type="component" value="Unassembled WGS sequence"/>
</dbReference>
<keyword evidence="3" id="KW-1003">Cell membrane</keyword>
<feature type="transmembrane region" description="Helical" evidence="7">
    <location>
        <begin position="80"/>
        <end position="101"/>
    </location>
</feature>
<dbReference type="Gene3D" id="1.20.1720.10">
    <property type="entry name" value="Multidrug resistance protein D"/>
    <property type="match status" value="1"/>
</dbReference>
<feature type="transmembrane region" description="Helical" evidence="7">
    <location>
        <begin position="227"/>
        <end position="245"/>
    </location>
</feature>
<evidence type="ECO:0000313" key="10">
    <source>
        <dbReference type="Proteomes" id="UP000197065"/>
    </source>
</evidence>
<keyword evidence="6 7" id="KW-0472">Membrane</keyword>
<comment type="subcellular location">
    <subcellularLocation>
        <location evidence="1">Cell membrane</location>
        <topology evidence="1">Multi-pass membrane protein</topology>
    </subcellularLocation>
</comment>
<keyword evidence="10" id="KW-1185">Reference proteome</keyword>
<dbReference type="AlphaFoldDB" id="A0A212RN86"/>
<feature type="transmembrane region" description="Helical" evidence="7">
    <location>
        <begin position="424"/>
        <end position="447"/>
    </location>
</feature>
<dbReference type="Pfam" id="PF07690">
    <property type="entry name" value="MFS_1"/>
    <property type="match status" value="2"/>
</dbReference>
<evidence type="ECO:0000313" key="9">
    <source>
        <dbReference type="EMBL" id="SNB73916.1"/>
    </source>
</evidence>
<dbReference type="CDD" id="cd17321">
    <property type="entry name" value="MFS_MMR_MDR_like"/>
    <property type="match status" value="1"/>
</dbReference>
<evidence type="ECO:0000256" key="7">
    <source>
        <dbReference type="SAM" id="Phobius"/>
    </source>
</evidence>
<dbReference type="PANTHER" id="PTHR42718">
    <property type="entry name" value="MAJOR FACILITATOR SUPERFAMILY MULTIDRUG TRANSPORTER MFSC"/>
    <property type="match status" value="1"/>
</dbReference>
<evidence type="ECO:0000256" key="6">
    <source>
        <dbReference type="ARBA" id="ARBA00023136"/>
    </source>
</evidence>
<feature type="transmembrane region" description="Helical" evidence="7">
    <location>
        <begin position="201"/>
        <end position="221"/>
    </location>
</feature>
<feature type="transmembrane region" description="Helical" evidence="7">
    <location>
        <begin position="331"/>
        <end position="350"/>
    </location>
</feature>
<organism evidence="9 10">
    <name type="scientific">Arboricoccus pini</name>
    <dbReference type="NCBI Taxonomy" id="1963835"/>
    <lineage>
        <taxon>Bacteria</taxon>
        <taxon>Pseudomonadati</taxon>
        <taxon>Pseudomonadota</taxon>
        <taxon>Alphaproteobacteria</taxon>
        <taxon>Geminicoccales</taxon>
        <taxon>Geminicoccaceae</taxon>
        <taxon>Arboricoccus</taxon>
    </lineage>
</organism>